<dbReference type="AlphaFoldDB" id="A0A553JM65"/>
<dbReference type="InterPro" id="IPR057869">
    <property type="entry name" value="HP1_YO34"/>
</dbReference>
<feature type="compositionally biased region" description="Polar residues" evidence="1">
    <location>
        <begin position="141"/>
        <end position="150"/>
    </location>
</feature>
<dbReference type="Proteomes" id="UP000318126">
    <property type="component" value="Unassembled WGS sequence"/>
</dbReference>
<comment type="caution">
    <text evidence="2">The sequence shown here is derived from an EMBL/GenBank/DDBJ whole genome shotgun (WGS) entry which is preliminary data.</text>
</comment>
<organism evidence="2 3">
    <name type="scientific">Shewanella hanedai</name>
    <name type="common">Alteromonas hanedai</name>
    <dbReference type="NCBI Taxonomy" id="25"/>
    <lineage>
        <taxon>Bacteria</taxon>
        <taxon>Pseudomonadati</taxon>
        <taxon>Pseudomonadota</taxon>
        <taxon>Gammaproteobacteria</taxon>
        <taxon>Alteromonadales</taxon>
        <taxon>Shewanellaceae</taxon>
        <taxon>Shewanella</taxon>
    </lineage>
</organism>
<dbReference type="OrthoDB" id="6314079at2"/>
<proteinExistence type="predicted"/>
<feature type="region of interest" description="Disordered" evidence="1">
    <location>
        <begin position="130"/>
        <end position="155"/>
    </location>
</feature>
<accession>A0A553JM65</accession>
<dbReference type="Pfam" id="PF25759">
    <property type="entry name" value="HP1_ORF34"/>
    <property type="match status" value="1"/>
</dbReference>
<evidence type="ECO:0000313" key="3">
    <source>
        <dbReference type="Proteomes" id="UP000318126"/>
    </source>
</evidence>
<dbReference type="RefSeq" id="WP_144041015.1">
    <property type="nucleotide sequence ID" value="NZ_BMPL01000011.1"/>
</dbReference>
<dbReference type="EMBL" id="VKGK01000018">
    <property type="protein sequence ID" value="TRY13569.1"/>
    <property type="molecule type" value="Genomic_DNA"/>
</dbReference>
<gene>
    <name evidence="2" type="ORF">FN961_15135</name>
</gene>
<evidence type="ECO:0000313" key="2">
    <source>
        <dbReference type="EMBL" id="TRY13569.1"/>
    </source>
</evidence>
<evidence type="ECO:0000256" key="1">
    <source>
        <dbReference type="SAM" id="MobiDB-lite"/>
    </source>
</evidence>
<name>A0A553JM65_SHEHA</name>
<keyword evidence="3" id="KW-1185">Reference proteome</keyword>
<sequence length="183" mass="19758">MSQIALDGELIRLKSCKLALSMQLAEQDMSGQTSSTASCEQGEKAKELKVTGLIPFTDEGQLSRLFELAIAKDEAGDRIVRRIGSGLARAVKIRQVKFCGQITAPEHPTLMAWNVSFQLREYLSIPEVAEQRQPQADADTKQSSEQTASVIPTAAITDAPPAVEVSSMEKILTGIDNAIGEPT</sequence>
<protein>
    <submittedName>
        <fullName evidence="2">Uncharacterized protein</fullName>
    </submittedName>
</protein>
<reference evidence="3" key="1">
    <citation type="submission" date="2019-07" db="EMBL/GenBank/DDBJ databases">
        <title>Shewanella sp. YLB-08 draft genomic sequence.</title>
        <authorList>
            <person name="Yu L."/>
        </authorList>
    </citation>
    <scope>NUCLEOTIDE SEQUENCE [LARGE SCALE GENOMIC DNA]</scope>
    <source>
        <strain evidence="3">JCM 20706</strain>
    </source>
</reference>